<proteinExistence type="predicted"/>
<dbReference type="EMBL" id="VXIV02002948">
    <property type="protein sequence ID" value="KAF6021854.1"/>
    <property type="molecule type" value="Genomic_DNA"/>
</dbReference>
<dbReference type="InterPro" id="IPR032675">
    <property type="entry name" value="LRR_dom_sf"/>
</dbReference>
<dbReference type="SUPFAM" id="SSF52058">
    <property type="entry name" value="L domain-like"/>
    <property type="match status" value="1"/>
</dbReference>
<comment type="caution">
    <text evidence="1">The sequence shown here is derived from an EMBL/GenBank/DDBJ whole genome shotgun (WGS) entry which is preliminary data.</text>
</comment>
<dbReference type="Gene3D" id="3.80.10.10">
    <property type="entry name" value="Ribonuclease Inhibitor"/>
    <property type="match status" value="1"/>
</dbReference>
<dbReference type="Proteomes" id="UP000593567">
    <property type="component" value="Unassembled WGS sequence"/>
</dbReference>
<evidence type="ECO:0000313" key="2">
    <source>
        <dbReference type="Proteomes" id="UP000593567"/>
    </source>
</evidence>
<organism evidence="1 2">
    <name type="scientific">Bugula neritina</name>
    <name type="common">Brown bryozoan</name>
    <name type="synonym">Sertularia neritina</name>
    <dbReference type="NCBI Taxonomy" id="10212"/>
    <lineage>
        <taxon>Eukaryota</taxon>
        <taxon>Metazoa</taxon>
        <taxon>Spiralia</taxon>
        <taxon>Lophotrochozoa</taxon>
        <taxon>Bryozoa</taxon>
        <taxon>Gymnolaemata</taxon>
        <taxon>Cheilostomatida</taxon>
        <taxon>Flustrina</taxon>
        <taxon>Buguloidea</taxon>
        <taxon>Bugulidae</taxon>
        <taxon>Bugula</taxon>
    </lineage>
</organism>
<keyword evidence="2" id="KW-1185">Reference proteome</keyword>
<accession>A0A7J7J7W6</accession>
<name>A0A7J7J7W6_BUGNE</name>
<evidence type="ECO:0000313" key="1">
    <source>
        <dbReference type="EMBL" id="KAF6021854.1"/>
    </source>
</evidence>
<dbReference type="Pfam" id="PF13855">
    <property type="entry name" value="LRR_8"/>
    <property type="match status" value="1"/>
</dbReference>
<gene>
    <name evidence="1" type="ORF">EB796_019839</name>
</gene>
<protein>
    <submittedName>
        <fullName evidence="1">Uncharacterized protein</fullName>
    </submittedName>
</protein>
<dbReference type="InterPro" id="IPR001611">
    <property type="entry name" value="Leu-rich_rpt"/>
</dbReference>
<dbReference type="AlphaFoldDB" id="A0A7J7J7W6"/>
<reference evidence="1" key="1">
    <citation type="submission" date="2020-06" db="EMBL/GenBank/DDBJ databases">
        <title>Draft genome of Bugula neritina, a colonial animal packing powerful symbionts and potential medicines.</title>
        <authorList>
            <person name="Rayko M."/>
        </authorList>
    </citation>
    <scope>NUCLEOTIDE SEQUENCE [LARGE SCALE GENOMIC DNA]</scope>
    <source>
        <strain evidence="1">Kwan_BN1</strain>
    </source>
</reference>
<sequence length="121" mass="13803">MASEAAEPCDWAMLGYKSARHYRPQRHDKKEEEVLTSLQIFTGDEKSLNKAYSMKDTLKRLDAHKCERLDLSCNSLSDRSFPPSFNSLSSLIELNLNSNLLTTLPACILTLHKLQRLYLGE</sequence>